<evidence type="ECO:0000313" key="2">
    <source>
        <dbReference type="Proteomes" id="UP000287651"/>
    </source>
</evidence>
<dbReference type="EMBL" id="AMZH03000334">
    <property type="protein sequence ID" value="RRT84279.1"/>
    <property type="molecule type" value="Genomic_DNA"/>
</dbReference>
<accession>A0A427B710</accession>
<gene>
    <name evidence="1" type="ORF">B296_00000153</name>
</gene>
<evidence type="ECO:0000313" key="1">
    <source>
        <dbReference type="EMBL" id="RRT84279.1"/>
    </source>
</evidence>
<comment type="caution">
    <text evidence="1">The sequence shown here is derived from an EMBL/GenBank/DDBJ whole genome shotgun (WGS) entry which is preliminary data.</text>
</comment>
<reference evidence="1 2" key="1">
    <citation type="journal article" date="2014" name="Agronomy (Basel)">
        <title>A Draft Genome Sequence for Ensete ventricosum, the Drought-Tolerant Tree Against Hunger.</title>
        <authorList>
            <person name="Harrison J."/>
            <person name="Moore K.A."/>
            <person name="Paszkiewicz K."/>
            <person name="Jones T."/>
            <person name="Grant M."/>
            <person name="Ambacheew D."/>
            <person name="Muzemil S."/>
            <person name="Studholme D.J."/>
        </authorList>
    </citation>
    <scope>NUCLEOTIDE SEQUENCE [LARGE SCALE GENOMIC DNA]</scope>
</reference>
<name>A0A427B710_ENSVE</name>
<proteinExistence type="predicted"/>
<organism evidence="1 2">
    <name type="scientific">Ensete ventricosum</name>
    <name type="common">Abyssinian banana</name>
    <name type="synonym">Musa ensete</name>
    <dbReference type="NCBI Taxonomy" id="4639"/>
    <lineage>
        <taxon>Eukaryota</taxon>
        <taxon>Viridiplantae</taxon>
        <taxon>Streptophyta</taxon>
        <taxon>Embryophyta</taxon>
        <taxon>Tracheophyta</taxon>
        <taxon>Spermatophyta</taxon>
        <taxon>Magnoliopsida</taxon>
        <taxon>Liliopsida</taxon>
        <taxon>Zingiberales</taxon>
        <taxon>Musaceae</taxon>
        <taxon>Ensete</taxon>
    </lineage>
</organism>
<protein>
    <submittedName>
        <fullName evidence="1">Uncharacterized protein</fullName>
    </submittedName>
</protein>
<sequence length="85" mass="9772">MAILYTGLFGDGRGDPERPLRCPMRSRERERPFLPAARVNALYLWEGSLPVHPALPLSSLGIWSRRTEDVRMQRHGARAWHAMPH</sequence>
<dbReference type="Proteomes" id="UP000287651">
    <property type="component" value="Unassembled WGS sequence"/>
</dbReference>
<dbReference type="AlphaFoldDB" id="A0A427B710"/>